<evidence type="ECO:0000313" key="2">
    <source>
        <dbReference type="Proteomes" id="UP000238775"/>
    </source>
</evidence>
<evidence type="ECO:0000313" key="1">
    <source>
        <dbReference type="EMBL" id="PPJ72856.1"/>
    </source>
</evidence>
<organism evidence="1 2">
    <name type="scientific">Staphylococcus aureus</name>
    <dbReference type="NCBI Taxonomy" id="1280"/>
    <lineage>
        <taxon>Bacteria</taxon>
        <taxon>Bacillati</taxon>
        <taxon>Bacillota</taxon>
        <taxon>Bacilli</taxon>
        <taxon>Bacillales</taxon>
        <taxon>Staphylococcaceae</taxon>
        <taxon>Staphylococcus</taxon>
    </lineage>
</organism>
<sequence length="61" mass="7291">MTLALLRILTFHCISVKLTENADYLDIFTSRVLKNCTFLNNQKCTLLNYHFHWRVMSTKRL</sequence>
<gene>
    <name evidence="1" type="ORF">CV021_11690</name>
</gene>
<comment type="caution">
    <text evidence="1">The sequence shown here is derived from an EMBL/GenBank/DDBJ whole genome shotgun (WGS) entry which is preliminary data.</text>
</comment>
<protein>
    <submittedName>
        <fullName evidence="1">Uncharacterized protein</fullName>
    </submittedName>
</protein>
<name>A0A7Z1N0P6_STAAU</name>
<dbReference type="AlphaFoldDB" id="A0A7Z1N0P6"/>
<dbReference type="Proteomes" id="UP000238775">
    <property type="component" value="Unassembled WGS sequence"/>
</dbReference>
<dbReference type="EMBL" id="PGWZ01000417">
    <property type="protein sequence ID" value="PPJ72856.1"/>
    <property type="molecule type" value="Genomic_DNA"/>
</dbReference>
<accession>A0A7Z1N0P6</accession>
<reference evidence="1 2" key="1">
    <citation type="submission" date="2017-11" db="EMBL/GenBank/DDBJ databases">
        <authorList>
            <person name="Founou R.C."/>
            <person name="Founou L."/>
            <person name="Allam M."/>
            <person name="Ismail A."/>
            <person name="Essack S.Y."/>
        </authorList>
    </citation>
    <scope>NUCLEOTIDE SEQUENCE [LARGE SCALE GENOMIC DNA]</scope>
    <source>
        <strain evidence="1 2">G703N2B1</strain>
    </source>
</reference>
<proteinExistence type="predicted"/>